<keyword evidence="2" id="KW-1185">Reference proteome</keyword>
<evidence type="ECO:0000313" key="1">
    <source>
        <dbReference type="EMBL" id="CAI9762237.1"/>
    </source>
</evidence>
<dbReference type="Proteomes" id="UP000834106">
    <property type="component" value="Chromosome 5"/>
</dbReference>
<sequence length="105" mass="11602">MDPFCHILLRFGATSCSAYHAFSDNTFNAQYKMKALEIVEKATDAILTRNFHQVCDNASFSGFLVHPKDQGIQLKTCTPILDGVLMKLDGNCICLNFLLVHGGCC</sequence>
<dbReference type="EMBL" id="OU503040">
    <property type="protein sequence ID" value="CAI9762237.1"/>
    <property type="molecule type" value="Genomic_DNA"/>
</dbReference>
<evidence type="ECO:0000313" key="2">
    <source>
        <dbReference type="Proteomes" id="UP000834106"/>
    </source>
</evidence>
<gene>
    <name evidence="1" type="ORF">FPE_LOCUS9667</name>
</gene>
<name>A0AAD2DPJ1_9LAMI</name>
<reference evidence="1" key="1">
    <citation type="submission" date="2023-05" db="EMBL/GenBank/DDBJ databases">
        <authorList>
            <person name="Huff M."/>
        </authorList>
    </citation>
    <scope>NUCLEOTIDE SEQUENCE</scope>
</reference>
<organism evidence="1 2">
    <name type="scientific">Fraxinus pennsylvanica</name>
    <dbReference type="NCBI Taxonomy" id="56036"/>
    <lineage>
        <taxon>Eukaryota</taxon>
        <taxon>Viridiplantae</taxon>
        <taxon>Streptophyta</taxon>
        <taxon>Embryophyta</taxon>
        <taxon>Tracheophyta</taxon>
        <taxon>Spermatophyta</taxon>
        <taxon>Magnoliopsida</taxon>
        <taxon>eudicotyledons</taxon>
        <taxon>Gunneridae</taxon>
        <taxon>Pentapetalae</taxon>
        <taxon>asterids</taxon>
        <taxon>lamiids</taxon>
        <taxon>Lamiales</taxon>
        <taxon>Oleaceae</taxon>
        <taxon>Oleeae</taxon>
        <taxon>Fraxinus</taxon>
    </lineage>
</organism>
<dbReference type="AlphaFoldDB" id="A0AAD2DPJ1"/>
<proteinExistence type="predicted"/>
<accession>A0AAD2DPJ1</accession>
<protein>
    <submittedName>
        <fullName evidence="1">Uncharacterized protein</fullName>
    </submittedName>
</protein>